<dbReference type="InterPro" id="IPR011697">
    <property type="entry name" value="Peptidase_C26"/>
</dbReference>
<keyword evidence="2" id="KW-1185">Reference proteome</keyword>
<sequence>MSTQKPVIGITGAHVKHNSFMEGVYVHQDYPKSVAAAGGLPIVLPYLYPEITLETLPLVDGIILSGGEDVDPFNYGEEPHLHLGYTTPERDDVEIELVQYALDHNIPLLAICRGVQILNVALGGTLIQDIPSQVKQPLQHSQKAERGRDTHWVTIEEGSWLAHIFEAEQIRVNSLHHQALKDVASELKIVAKASDGIVEAVEYTGSSFAIGVQWHPESQAAAANPLMSKLFEAFVERCKEKREL</sequence>
<evidence type="ECO:0000313" key="2">
    <source>
        <dbReference type="Proteomes" id="UP001056500"/>
    </source>
</evidence>
<dbReference type="Proteomes" id="UP001056500">
    <property type="component" value="Chromosome"/>
</dbReference>
<dbReference type="PANTHER" id="PTHR43235">
    <property type="entry name" value="GLUTAMINE AMIDOTRANSFERASE PB2B2.05-RELATED"/>
    <property type="match status" value="1"/>
</dbReference>
<dbReference type="CDD" id="cd01745">
    <property type="entry name" value="GATase1_2"/>
    <property type="match status" value="1"/>
</dbReference>
<dbReference type="EMBL" id="CP098755">
    <property type="protein sequence ID" value="USG63727.1"/>
    <property type="molecule type" value="Genomic_DNA"/>
</dbReference>
<dbReference type="Pfam" id="PF07722">
    <property type="entry name" value="Peptidase_C26"/>
    <property type="match status" value="1"/>
</dbReference>
<dbReference type="PROSITE" id="PS51273">
    <property type="entry name" value="GATASE_TYPE_1"/>
    <property type="match status" value="1"/>
</dbReference>
<reference evidence="1" key="1">
    <citation type="submission" date="2022-06" db="EMBL/GenBank/DDBJ databases">
        <title>Genome sequencing of Brevibacillus sp. BB3-R1.</title>
        <authorList>
            <person name="Heo J."/>
            <person name="Lee D."/>
            <person name="Won M."/>
            <person name="Han B.-H."/>
            <person name="Hong S.-B."/>
            <person name="Kwon S.-W."/>
        </authorList>
    </citation>
    <scope>NUCLEOTIDE SEQUENCE</scope>
    <source>
        <strain evidence="1">BB3-R1</strain>
    </source>
</reference>
<name>A0ABY4W9M2_9BACL</name>
<protein>
    <submittedName>
        <fullName evidence="1">Gamma-glutamyl-gamma-aminobutyrate hydrolase family protein</fullName>
    </submittedName>
</protein>
<evidence type="ECO:0000313" key="1">
    <source>
        <dbReference type="EMBL" id="USG63727.1"/>
    </source>
</evidence>
<dbReference type="GO" id="GO:0016787">
    <property type="term" value="F:hydrolase activity"/>
    <property type="evidence" value="ECO:0007669"/>
    <property type="project" value="UniProtKB-KW"/>
</dbReference>
<dbReference type="InterPro" id="IPR044668">
    <property type="entry name" value="PuuD-like"/>
</dbReference>
<dbReference type="RefSeq" id="WP_251870806.1">
    <property type="nucleotide sequence ID" value="NZ_CP098755.1"/>
</dbReference>
<accession>A0ABY4W9M2</accession>
<keyword evidence="1" id="KW-0378">Hydrolase</keyword>
<dbReference type="InterPro" id="IPR029062">
    <property type="entry name" value="Class_I_gatase-like"/>
</dbReference>
<dbReference type="Gene3D" id="3.40.50.880">
    <property type="match status" value="1"/>
</dbReference>
<dbReference type="SUPFAM" id="SSF52317">
    <property type="entry name" value="Class I glutamine amidotransferase-like"/>
    <property type="match status" value="1"/>
</dbReference>
<proteinExistence type="predicted"/>
<organism evidence="1 2">
    <name type="scientific">Brevibacillus ruminantium</name>
    <dbReference type="NCBI Taxonomy" id="2950604"/>
    <lineage>
        <taxon>Bacteria</taxon>
        <taxon>Bacillati</taxon>
        <taxon>Bacillota</taxon>
        <taxon>Bacilli</taxon>
        <taxon>Bacillales</taxon>
        <taxon>Paenibacillaceae</taxon>
        <taxon>Brevibacillus</taxon>
    </lineage>
</organism>
<dbReference type="PANTHER" id="PTHR43235:SF1">
    <property type="entry name" value="GLUTAMINE AMIDOTRANSFERASE PB2B2.05-RELATED"/>
    <property type="match status" value="1"/>
</dbReference>
<gene>
    <name evidence="1" type="ORF">NDK47_16270</name>
</gene>